<dbReference type="OrthoDB" id="5296287at2759"/>
<dbReference type="InterPro" id="IPR007219">
    <property type="entry name" value="XnlR_reg_dom"/>
</dbReference>
<keyword evidence="3" id="KW-0238">DNA-binding</keyword>
<evidence type="ECO:0000313" key="8">
    <source>
        <dbReference type="EMBL" id="RAL15000.1"/>
    </source>
</evidence>
<keyword evidence="1" id="KW-0479">Metal-binding</keyword>
<dbReference type="GO" id="GO:0009893">
    <property type="term" value="P:positive regulation of metabolic process"/>
    <property type="evidence" value="ECO:0007669"/>
    <property type="project" value="UniProtKB-ARBA"/>
</dbReference>
<keyword evidence="4" id="KW-0804">Transcription</keyword>
<accession>A0A395I4I6</accession>
<evidence type="ECO:0000256" key="6">
    <source>
        <dbReference type="SAM" id="MobiDB-lite"/>
    </source>
</evidence>
<dbReference type="InterPro" id="IPR036864">
    <property type="entry name" value="Zn2-C6_fun-type_DNA-bd_sf"/>
</dbReference>
<feature type="compositionally biased region" description="Polar residues" evidence="6">
    <location>
        <begin position="1"/>
        <end position="15"/>
    </location>
</feature>
<evidence type="ECO:0000256" key="4">
    <source>
        <dbReference type="ARBA" id="ARBA00023163"/>
    </source>
</evidence>
<dbReference type="GO" id="GO:0000981">
    <property type="term" value="F:DNA-binding transcription factor activity, RNA polymerase II-specific"/>
    <property type="evidence" value="ECO:0007669"/>
    <property type="project" value="InterPro"/>
</dbReference>
<dbReference type="Pfam" id="PF00172">
    <property type="entry name" value="Zn_clus"/>
    <property type="match status" value="1"/>
</dbReference>
<feature type="region of interest" description="Disordered" evidence="6">
    <location>
        <begin position="1"/>
        <end position="20"/>
    </location>
</feature>
<feature type="region of interest" description="Disordered" evidence="6">
    <location>
        <begin position="81"/>
        <end position="101"/>
    </location>
</feature>
<dbReference type="CDD" id="cd00067">
    <property type="entry name" value="GAL4"/>
    <property type="match status" value="1"/>
</dbReference>
<dbReference type="VEuPathDB" id="FungiDB:BO97DRAFT_262630"/>
<dbReference type="PROSITE" id="PS00463">
    <property type="entry name" value="ZN2_CY6_FUNGAL_1"/>
    <property type="match status" value="1"/>
</dbReference>
<dbReference type="STRING" id="1450537.A0A395I4I6"/>
<dbReference type="PANTHER" id="PTHR47424">
    <property type="entry name" value="REGULATORY PROTEIN GAL4"/>
    <property type="match status" value="1"/>
</dbReference>
<feature type="compositionally biased region" description="Pro residues" evidence="6">
    <location>
        <begin position="85"/>
        <end position="100"/>
    </location>
</feature>
<evidence type="ECO:0000256" key="5">
    <source>
        <dbReference type="ARBA" id="ARBA00023242"/>
    </source>
</evidence>
<dbReference type="EMBL" id="KZ824273">
    <property type="protein sequence ID" value="RAL15000.1"/>
    <property type="molecule type" value="Genomic_DNA"/>
</dbReference>
<dbReference type="InterPro" id="IPR001138">
    <property type="entry name" value="Zn2Cys6_DnaBD"/>
</dbReference>
<evidence type="ECO:0000256" key="1">
    <source>
        <dbReference type="ARBA" id="ARBA00022723"/>
    </source>
</evidence>
<dbReference type="GeneID" id="37195202"/>
<dbReference type="PANTHER" id="PTHR47424:SF3">
    <property type="entry name" value="REGULATORY PROTEIN GAL4"/>
    <property type="match status" value="1"/>
</dbReference>
<dbReference type="PROSITE" id="PS50048">
    <property type="entry name" value="ZN2_CY6_FUNGAL_2"/>
    <property type="match status" value="1"/>
</dbReference>
<dbReference type="GO" id="GO:0006351">
    <property type="term" value="P:DNA-templated transcription"/>
    <property type="evidence" value="ECO:0007669"/>
    <property type="project" value="InterPro"/>
</dbReference>
<evidence type="ECO:0000313" key="9">
    <source>
        <dbReference type="Proteomes" id="UP000248961"/>
    </source>
</evidence>
<dbReference type="CDD" id="cd12148">
    <property type="entry name" value="fungal_TF_MHR"/>
    <property type="match status" value="1"/>
</dbReference>
<reference evidence="8 9" key="1">
    <citation type="submission" date="2018-02" db="EMBL/GenBank/DDBJ databases">
        <title>The genomes of Aspergillus section Nigri reveals drivers in fungal speciation.</title>
        <authorList>
            <consortium name="DOE Joint Genome Institute"/>
            <person name="Vesth T.C."/>
            <person name="Nybo J."/>
            <person name="Theobald S."/>
            <person name="Brandl J."/>
            <person name="Frisvad J.C."/>
            <person name="Nielsen K.F."/>
            <person name="Lyhne E.K."/>
            <person name="Kogle M.E."/>
            <person name="Kuo A."/>
            <person name="Riley R."/>
            <person name="Clum A."/>
            <person name="Nolan M."/>
            <person name="Lipzen A."/>
            <person name="Salamov A."/>
            <person name="Henrissat B."/>
            <person name="Wiebenga A."/>
            <person name="De vries R.P."/>
            <person name="Grigoriev I.V."/>
            <person name="Mortensen U.H."/>
            <person name="Andersen M.R."/>
            <person name="Baker S.E."/>
        </authorList>
    </citation>
    <scope>NUCLEOTIDE SEQUENCE [LARGE SCALE GENOMIC DNA]</scope>
    <source>
        <strain evidence="8 9">CBS 101889</strain>
    </source>
</reference>
<keyword evidence="2" id="KW-0805">Transcription regulation</keyword>
<evidence type="ECO:0000259" key="7">
    <source>
        <dbReference type="PROSITE" id="PS50048"/>
    </source>
</evidence>
<dbReference type="SMART" id="SM00066">
    <property type="entry name" value="GAL4"/>
    <property type="match status" value="1"/>
</dbReference>
<dbReference type="SUPFAM" id="SSF57701">
    <property type="entry name" value="Zn2/Cys6 DNA-binding domain"/>
    <property type="match status" value="1"/>
</dbReference>
<keyword evidence="5" id="KW-0539">Nucleus</keyword>
<keyword evidence="9" id="KW-1185">Reference proteome</keyword>
<sequence>MPTPNSSSSFPSYQLASERRGPIARTARACERCRVRKVRCNGESPCSKCQSGRHTCIYRPASQLRPSRRKRATRDVFRVGHPATAAPPPATPPPASPAFPGPRVRNDPVQFKRQRELRAGIGVSNVETGAFQFYGPSSHFCFIQRLCQRISRTTNESLLTPQASVADGVGKWNLERFMFSTRGTHDTVRSSYVPDAYLSKAMGTRLIESYFEIIHPQVPVLNHADIVEQWDSLWKPPLKLPHSTAPKGVEILFMVLAIGARVMVPESAEDSLVLEGWAEHFVSKASHNLQRAFEDPSLISTHWFLLKGMYACQVMRANEAYLYLGHAARSAMALGINRHQVVDGSNLTVHTLKRTFWTVYALERQSALYNGRPSAFHDDLNDAPYPEDLVASAPNTTSRYHDPTRLGAFVRIMADIGRLAGRVALEVYSPKSMSDMSSLTHLPAAVAAIDTELDSIITRDIPLYLHFFDASLPVGHGWQEVQRLCLGVYYYFTRILLHRPALLFEAFFPSREEAQRRAGSTCDLAQSVHETITAATLVIDLTHDVYFHRYPRAQCDGASAMILISAAVTLLYDVLDPLTTNTNHTHEIFAAVERAVACLDRIPHVGQRSGKAVSLDVMNVAKDALRRTSIGADWSQEELVEAFPWLQDNDRPGEITSATTGILPDVGQLPDAHQPHPSAMAAVPSVAEAAPSSLPTDHQAPPIEPNYISHWLEAGFQPEDIPSSLF</sequence>
<dbReference type="Proteomes" id="UP000248961">
    <property type="component" value="Unassembled WGS sequence"/>
</dbReference>
<dbReference type="GO" id="GO:0003677">
    <property type="term" value="F:DNA binding"/>
    <property type="evidence" value="ECO:0007669"/>
    <property type="project" value="UniProtKB-KW"/>
</dbReference>
<dbReference type="SMART" id="SM00906">
    <property type="entry name" value="Fungal_trans"/>
    <property type="match status" value="1"/>
</dbReference>
<dbReference type="RefSeq" id="XP_025554154.1">
    <property type="nucleotide sequence ID" value="XM_025690913.1"/>
</dbReference>
<dbReference type="Pfam" id="PF04082">
    <property type="entry name" value="Fungal_trans"/>
    <property type="match status" value="1"/>
</dbReference>
<proteinExistence type="predicted"/>
<gene>
    <name evidence="8" type="ORF">BO97DRAFT_262630</name>
</gene>
<dbReference type="Gene3D" id="4.10.240.10">
    <property type="entry name" value="Zn(2)-C6 fungal-type DNA-binding domain"/>
    <property type="match status" value="1"/>
</dbReference>
<organism evidence="8 9">
    <name type="scientific">Aspergillus homomorphus (strain CBS 101889)</name>
    <dbReference type="NCBI Taxonomy" id="1450537"/>
    <lineage>
        <taxon>Eukaryota</taxon>
        <taxon>Fungi</taxon>
        <taxon>Dikarya</taxon>
        <taxon>Ascomycota</taxon>
        <taxon>Pezizomycotina</taxon>
        <taxon>Eurotiomycetes</taxon>
        <taxon>Eurotiomycetidae</taxon>
        <taxon>Eurotiales</taxon>
        <taxon>Aspergillaceae</taxon>
        <taxon>Aspergillus</taxon>
        <taxon>Aspergillus subgen. Circumdati</taxon>
    </lineage>
</organism>
<dbReference type="GO" id="GO:0008270">
    <property type="term" value="F:zinc ion binding"/>
    <property type="evidence" value="ECO:0007669"/>
    <property type="project" value="InterPro"/>
</dbReference>
<feature type="domain" description="Zn(2)-C6 fungal-type" evidence="7">
    <location>
        <begin position="29"/>
        <end position="58"/>
    </location>
</feature>
<protein>
    <recommendedName>
        <fullName evidence="7">Zn(2)-C6 fungal-type domain-containing protein</fullName>
    </recommendedName>
</protein>
<dbReference type="InterPro" id="IPR051127">
    <property type="entry name" value="Fungal_SecMet_Regulators"/>
</dbReference>
<evidence type="ECO:0000256" key="3">
    <source>
        <dbReference type="ARBA" id="ARBA00023125"/>
    </source>
</evidence>
<name>A0A395I4I6_ASPHC</name>
<dbReference type="AlphaFoldDB" id="A0A395I4I6"/>
<evidence type="ECO:0000256" key="2">
    <source>
        <dbReference type="ARBA" id="ARBA00023015"/>
    </source>
</evidence>